<evidence type="ECO:0008006" key="4">
    <source>
        <dbReference type="Google" id="ProtNLM"/>
    </source>
</evidence>
<reference evidence="2 3" key="1">
    <citation type="submission" date="2020-08" db="EMBL/GenBank/DDBJ databases">
        <title>Complete Genome Sequence of Effusibacillus dendaii Strain skT53, Isolated from Farmland soil.</title>
        <authorList>
            <person name="Konishi T."/>
            <person name="Kawasaki H."/>
        </authorList>
    </citation>
    <scope>NUCLEOTIDE SEQUENCE [LARGE SCALE GENOMIC DNA]</scope>
    <source>
        <strain evidence="3">skT53</strain>
    </source>
</reference>
<accession>A0A7I8D9L9</accession>
<dbReference type="PANTHER" id="PTHR18964:SF149">
    <property type="entry name" value="BIFUNCTIONAL UDP-N-ACETYLGLUCOSAMINE 2-EPIMERASE_N-ACETYLMANNOSAMINE KINASE"/>
    <property type="match status" value="1"/>
</dbReference>
<dbReference type="Proteomes" id="UP000593802">
    <property type="component" value="Chromosome"/>
</dbReference>
<dbReference type="RefSeq" id="WP_200759770.1">
    <property type="nucleotide sequence ID" value="NZ_AP023366.1"/>
</dbReference>
<dbReference type="Gene3D" id="3.30.420.40">
    <property type="match status" value="2"/>
</dbReference>
<comment type="similarity">
    <text evidence="1">Belongs to the ROK (NagC/XylR) family.</text>
</comment>
<gene>
    <name evidence="2" type="ORF">skT53_06640</name>
</gene>
<dbReference type="KEGG" id="eff:skT53_06640"/>
<dbReference type="SUPFAM" id="SSF53067">
    <property type="entry name" value="Actin-like ATPase domain"/>
    <property type="match status" value="1"/>
</dbReference>
<proteinExistence type="inferred from homology"/>
<dbReference type="InterPro" id="IPR043129">
    <property type="entry name" value="ATPase_NBD"/>
</dbReference>
<sequence>MTSRGEMESNRSYAVGVDVGGTKIAIGIVNDSGSVKEQMILQTNKEKDPNKMIGYMAQSIQKLLDTARVSVEQLAGIGIGAPGPLDVKTGVISCPPNLPSWVDVPVVEAFKRKFSVPIVLDNDANAAALAEKRYGEAQENESFVYLTISTGIGAGLYLDGKLVSGSRGNASDIGHTVIDPSYGTCTCGPKGCFEWIASGTAIARRASELRGPPPYNQTSLCFVQCRRCQDCAICGTSVYIYRSWMCHTHQSVWSGEIVIGGGVSEVGDPLFLPYRIMPTAFGRKFVCS</sequence>
<dbReference type="EMBL" id="AP023366">
    <property type="protein sequence ID" value="BCJ85679.1"/>
    <property type="molecule type" value="Genomic_DNA"/>
</dbReference>
<dbReference type="Pfam" id="PF00480">
    <property type="entry name" value="ROK"/>
    <property type="match status" value="1"/>
</dbReference>
<protein>
    <recommendedName>
        <fullName evidence="4">ROK family protein</fullName>
    </recommendedName>
</protein>
<dbReference type="PANTHER" id="PTHR18964">
    <property type="entry name" value="ROK (REPRESSOR, ORF, KINASE) FAMILY"/>
    <property type="match status" value="1"/>
</dbReference>
<evidence type="ECO:0000256" key="1">
    <source>
        <dbReference type="ARBA" id="ARBA00006479"/>
    </source>
</evidence>
<evidence type="ECO:0000313" key="2">
    <source>
        <dbReference type="EMBL" id="BCJ85679.1"/>
    </source>
</evidence>
<evidence type="ECO:0000313" key="3">
    <source>
        <dbReference type="Proteomes" id="UP000593802"/>
    </source>
</evidence>
<name>A0A7I8D9L9_9BACL</name>
<organism evidence="2 3">
    <name type="scientific">Effusibacillus dendaii</name>
    <dbReference type="NCBI Taxonomy" id="2743772"/>
    <lineage>
        <taxon>Bacteria</taxon>
        <taxon>Bacillati</taxon>
        <taxon>Bacillota</taxon>
        <taxon>Bacilli</taxon>
        <taxon>Bacillales</taxon>
        <taxon>Alicyclobacillaceae</taxon>
        <taxon>Effusibacillus</taxon>
    </lineage>
</organism>
<dbReference type="InterPro" id="IPR000600">
    <property type="entry name" value="ROK"/>
</dbReference>
<keyword evidence="3" id="KW-1185">Reference proteome</keyword>
<dbReference type="AlphaFoldDB" id="A0A7I8D9L9"/>